<proteinExistence type="inferred from homology"/>
<evidence type="ECO:0000256" key="1">
    <source>
        <dbReference type="ARBA" id="ARBA00004651"/>
    </source>
</evidence>
<feature type="transmembrane region" description="Helical" evidence="9">
    <location>
        <begin position="91"/>
        <end position="113"/>
    </location>
</feature>
<dbReference type="Pfam" id="PF02653">
    <property type="entry name" value="BPD_transp_2"/>
    <property type="match status" value="1"/>
</dbReference>
<evidence type="ECO:0000256" key="5">
    <source>
        <dbReference type="ARBA" id="ARBA00022970"/>
    </source>
</evidence>
<evidence type="ECO:0000256" key="6">
    <source>
        <dbReference type="ARBA" id="ARBA00022989"/>
    </source>
</evidence>
<protein>
    <submittedName>
        <fullName evidence="10">Branched-chain amino acid ABC transporter permease</fullName>
    </submittedName>
</protein>
<evidence type="ECO:0000313" key="11">
    <source>
        <dbReference type="Proteomes" id="UP001143364"/>
    </source>
</evidence>
<dbReference type="AlphaFoldDB" id="A0A9W6JG27"/>
<accession>A0A9W6JG27</accession>
<dbReference type="InterPro" id="IPR001851">
    <property type="entry name" value="ABC_transp_permease"/>
</dbReference>
<dbReference type="RefSeq" id="WP_271203312.1">
    <property type="nucleotide sequence ID" value="NZ_BSFK01000005.1"/>
</dbReference>
<keyword evidence="4 9" id="KW-0812">Transmembrane</keyword>
<evidence type="ECO:0000313" key="10">
    <source>
        <dbReference type="EMBL" id="GLK75359.1"/>
    </source>
</evidence>
<keyword evidence="7 9" id="KW-0472">Membrane</keyword>
<evidence type="ECO:0000256" key="3">
    <source>
        <dbReference type="ARBA" id="ARBA00022475"/>
    </source>
</evidence>
<comment type="subcellular location">
    <subcellularLocation>
        <location evidence="1">Cell membrane</location>
        <topology evidence="1">Multi-pass membrane protein</topology>
    </subcellularLocation>
</comment>
<feature type="transmembrane region" description="Helical" evidence="9">
    <location>
        <begin position="137"/>
        <end position="157"/>
    </location>
</feature>
<evidence type="ECO:0000256" key="7">
    <source>
        <dbReference type="ARBA" id="ARBA00023136"/>
    </source>
</evidence>
<keyword evidence="6 9" id="KW-1133">Transmembrane helix</keyword>
<keyword evidence="5" id="KW-0029">Amino-acid transport</keyword>
<sequence>MYDLIGVLLLNGLAWGLIIALIALGLSIIFGLLDFINIAHGDLFMIGAVLAWTTVDVTGNFWIAFVLVPLIGFAAGCLIERGVMRPVENSPALSIVASFGLSLILQEGVRATFGTTPKRLMDPLGVTVELFGFQYEAYRLLAALIAALAIAGFFLFLRRTKLGTWMRAVRQDREMAIAMGVPADRIFMFTFGIGAAMAMLGGVVAAPITSVEFRLGLDVLPLCFIAVIIGGLGNLPGTAAAAVLLAVMEGLVSAFAEPTTARIVSLVVMSVVLLVRPNGLFAPARR</sequence>
<reference evidence="10" key="1">
    <citation type="journal article" date="2014" name="Int. J. Syst. Evol. Microbiol.">
        <title>Complete genome sequence of Corynebacterium casei LMG S-19264T (=DSM 44701T), isolated from a smear-ripened cheese.</title>
        <authorList>
            <consortium name="US DOE Joint Genome Institute (JGI-PGF)"/>
            <person name="Walter F."/>
            <person name="Albersmeier A."/>
            <person name="Kalinowski J."/>
            <person name="Ruckert C."/>
        </authorList>
    </citation>
    <scope>NUCLEOTIDE SEQUENCE</scope>
    <source>
        <strain evidence="10">VKM B-2555</strain>
    </source>
</reference>
<feature type="transmembrane region" description="Helical" evidence="9">
    <location>
        <begin position="12"/>
        <end position="33"/>
    </location>
</feature>
<name>A0A9W6JG27_9HYPH</name>
<dbReference type="EMBL" id="BSFK01000005">
    <property type="protein sequence ID" value="GLK75359.1"/>
    <property type="molecule type" value="Genomic_DNA"/>
</dbReference>
<evidence type="ECO:0000256" key="2">
    <source>
        <dbReference type="ARBA" id="ARBA00022448"/>
    </source>
</evidence>
<dbReference type="GO" id="GO:0022857">
    <property type="term" value="F:transmembrane transporter activity"/>
    <property type="evidence" value="ECO:0007669"/>
    <property type="project" value="InterPro"/>
</dbReference>
<comment type="similarity">
    <text evidence="8">Belongs to the binding-protein-dependent transport system permease family. LivHM subfamily.</text>
</comment>
<dbReference type="Proteomes" id="UP001143364">
    <property type="component" value="Unassembled WGS sequence"/>
</dbReference>
<dbReference type="GO" id="GO:0006865">
    <property type="term" value="P:amino acid transport"/>
    <property type="evidence" value="ECO:0007669"/>
    <property type="project" value="UniProtKB-KW"/>
</dbReference>
<organism evidence="10 11">
    <name type="scientific">Methylopila jiangsuensis</name>
    <dbReference type="NCBI Taxonomy" id="586230"/>
    <lineage>
        <taxon>Bacteria</taxon>
        <taxon>Pseudomonadati</taxon>
        <taxon>Pseudomonadota</taxon>
        <taxon>Alphaproteobacteria</taxon>
        <taxon>Hyphomicrobiales</taxon>
        <taxon>Methylopilaceae</taxon>
        <taxon>Methylopila</taxon>
    </lineage>
</organism>
<feature type="transmembrane region" description="Helical" evidence="9">
    <location>
        <begin position="186"/>
        <end position="207"/>
    </location>
</feature>
<evidence type="ECO:0000256" key="4">
    <source>
        <dbReference type="ARBA" id="ARBA00022692"/>
    </source>
</evidence>
<feature type="transmembrane region" description="Helical" evidence="9">
    <location>
        <begin position="61"/>
        <end position="79"/>
    </location>
</feature>
<keyword evidence="11" id="KW-1185">Reference proteome</keyword>
<dbReference type="PANTHER" id="PTHR11795:SF445">
    <property type="entry name" value="AMINO ACID ABC TRANSPORTER PERMEASE PROTEIN"/>
    <property type="match status" value="1"/>
</dbReference>
<evidence type="ECO:0000256" key="8">
    <source>
        <dbReference type="ARBA" id="ARBA00037998"/>
    </source>
</evidence>
<reference evidence="10" key="2">
    <citation type="submission" date="2023-01" db="EMBL/GenBank/DDBJ databases">
        <authorList>
            <person name="Sun Q."/>
            <person name="Evtushenko L."/>
        </authorList>
    </citation>
    <scope>NUCLEOTIDE SEQUENCE</scope>
    <source>
        <strain evidence="10">VKM B-2555</strain>
    </source>
</reference>
<keyword evidence="3" id="KW-1003">Cell membrane</keyword>
<dbReference type="CDD" id="cd06582">
    <property type="entry name" value="TM_PBP1_LivH_like"/>
    <property type="match status" value="1"/>
</dbReference>
<dbReference type="InterPro" id="IPR052157">
    <property type="entry name" value="BCAA_transport_permease"/>
</dbReference>
<gene>
    <name evidence="10" type="ORF">GCM10008171_06130</name>
</gene>
<dbReference type="GO" id="GO:0005886">
    <property type="term" value="C:plasma membrane"/>
    <property type="evidence" value="ECO:0007669"/>
    <property type="project" value="UniProtKB-SubCell"/>
</dbReference>
<comment type="caution">
    <text evidence="10">The sequence shown here is derived from an EMBL/GenBank/DDBJ whole genome shotgun (WGS) entry which is preliminary data.</text>
</comment>
<dbReference type="PANTHER" id="PTHR11795">
    <property type="entry name" value="BRANCHED-CHAIN AMINO ACID TRANSPORT SYSTEM PERMEASE PROTEIN LIVH"/>
    <property type="match status" value="1"/>
</dbReference>
<keyword evidence="2" id="KW-0813">Transport</keyword>
<feature type="transmembrane region" description="Helical" evidence="9">
    <location>
        <begin position="219"/>
        <end position="247"/>
    </location>
</feature>
<evidence type="ECO:0000256" key="9">
    <source>
        <dbReference type="SAM" id="Phobius"/>
    </source>
</evidence>